<name>A0AAV9DTA2_ACOCL</name>
<reference evidence="4" key="1">
    <citation type="journal article" date="2023" name="Nat. Commun.">
        <title>Diploid and tetraploid genomes of Acorus and the evolution of monocots.</title>
        <authorList>
            <person name="Ma L."/>
            <person name="Liu K.W."/>
            <person name="Li Z."/>
            <person name="Hsiao Y.Y."/>
            <person name="Qi Y."/>
            <person name="Fu T."/>
            <person name="Tang G.D."/>
            <person name="Zhang D."/>
            <person name="Sun W.H."/>
            <person name="Liu D.K."/>
            <person name="Li Y."/>
            <person name="Chen G.Z."/>
            <person name="Liu X.D."/>
            <person name="Liao X.Y."/>
            <person name="Jiang Y.T."/>
            <person name="Yu X."/>
            <person name="Hao Y."/>
            <person name="Huang J."/>
            <person name="Zhao X.W."/>
            <person name="Ke S."/>
            <person name="Chen Y.Y."/>
            <person name="Wu W.L."/>
            <person name="Hsu J.L."/>
            <person name="Lin Y.F."/>
            <person name="Huang M.D."/>
            <person name="Li C.Y."/>
            <person name="Huang L."/>
            <person name="Wang Z.W."/>
            <person name="Zhao X."/>
            <person name="Zhong W.Y."/>
            <person name="Peng D.H."/>
            <person name="Ahmad S."/>
            <person name="Lan S."/>
            <person name="Zhang J.S."/>
            <person name="Tsai W.C."/>
            <person name="Van de Peer Y."/>
            <person name="Liu Z.J."/>
        </authorList>
    </citation>
    <scope>NUCLEOTIDE SEQUENCE</scope>
    <source>
        <strain evidence="4">CP</strain>
    </source>
</reference>
<keyword evidence="5" id="KW-1185">Reference proteome</keyword>
<dbReference type="PANTHER" id="PTHR42647">
    <property type="entry name" value="SBP (S-RIBONUCLEASE BINDING PROTEIN) FAMILY PROTEIN"/>
    <property type="match status" value="1"/>
</dbReference>
<evidence type="ECO:0000313" key="4">
    <source>
        <dbReference type="EMBL" id="KAK1303488.1"/>
    </source>
</evidence>
<accession>A0AAV9DTA2</accession>
<proteinExistence type="predicted"/>
<reference evidence="4" key="2">
    <citation type="submission" date="2023-06" db="EMBL/GenBank/DDBJ databases">
        <authorList>
            <person name="Ma L."/>
            <person name="Liu K.-W."/>
            <person name="Li Z."/>
            <person name="Hsiao Y.-Y."/>
            <person name="Qi Y."/>
            <person name="Fu T."/>
            <person name="Tang G."/>
            <person name="Zhang D."/>
            <person name="Sun W.-H."/>
            <person name="Liu D.-K."/>
            <person name="Li Y."/>
            <person name="Chen G.-Z."/>
            <person name="Liu X.-D."/>
            <person name="Liao X.-Y."/>
            <person name="Jiang Y.-T."/>
            <person name="Yu X."/>
            <person name="Hao Y."/>
            <person name="Huang J."/>
            <person name="Zhao X.-W."/>
            <person name="Ke S."/>
            <person name="Chen Y.-Y."/>
            <person name="Wu W.-L."/>
            <person name="Hsu J.-L."/>
            <person name="Lin Y.-F."/>
            <person name="Huang M.-D."/>
            <person name="Li C.-Y."/>
            <person name="Huang L."/>
            <person name="Wang Z.-W."/>
            <person name="Zhao X."/>
            <person name="Zhong W.-Y."/>
            <person name="Peng D.-H."/>
            <person name="Ahmad S."/>
            <person name="Lan S."/>
            <person name="Zhang J.-S."/>
            <person name="Tsai W.-C."/>
            <person name="Van De Peer Y."/>
            <person name="Liu Z.-J."/>
        </authorList>
    </citation>
    <scope>NUCLEOTIDE SEQUENCE</scope>
    <source>
        <strain evidence="4">CP</strain>
        <tissue evidence="4">Leaves</tissue>
    </source>
</reference>
<evidence type="ECO:0000256" key="1">
    <source>
        <dbReference type="ARBA" id="ARBA00022723"/>
    </source>
</evidence>
<organism evidence="4 5">
    <name type="scientific">Acorus calamus</name>
    <name type="common">Sweet flag</name>
    <dbReference type="NCBI Taxonomy" id="4465"/>
    <lineage>
        <taxon>Eukaryota</taxon>
        <taxon>Viridiplantae</taxon>
        <taxon>Streptophyta</taxon>
        <taxon>Embryophyta</taxon>
        <taxon>Tracheophyta</taxon>
        <taxon>Spermatophyta</taxon>
        <taxon>Magnoliopsida</taxon>
        <taxon>Liliopsida</taxon>
        <taxon>Acoraceae</taxon>
        <taxon>Acorus</taxon>
    </lineage>
</organism>
<keyword evidence="2" id="KW-0863">Zinc-finger</keyword>
<evidence type="ECO:0000313" key="5">
    <source>
        <dbReference type="Proteomes" id="UP001180020"/>
    </source>
</evidence>
<protein>
    <submittedName>
        <fullName evidence="4">Uncharacterized protein</fullName>
    </submittedName>
</protein>
<dbReference type="GO" id="GO:0008270">
    <property type="term" value="F:zinc ion binding"/>
    <property type="evidence" value="ECO:0007669"/>
    <property type="project" value="UniProtKB-KW"/>
</dbReference>
<keyword evidence="3" id="KW-0862">Zinc</keyword>
<comment type="caution">
    <text evidence="4">The sequence shown here is derived from an EMBL/GenBank/DDBJ whole genome shotgun (WGS) entry which is preliminary data.</text>
</comment>
<dbReference type="GO" id="GO:0004842">
    <property type="term" value="F:ubiquitin-protein transferase activity"/>
    <property type="evidence" value="ECO:0007669"/>
    <property type="project" value="TreeGrafter"/>
</dbReference>
<evidence type="ECO:0000256" key="2">
    <source>
        <dbReference type="ARBA" id="ARBA00022771"/>
    </source>
</evidence>
<dbReference type="AlphaFoldDB" id="A0AAV9DTA2"/>
<dbReference type="EMBL" id="JAUJYO010000011">
    <property type="protein sequence ID" value="KAK1303488.1"/>
    <property type="molecule type" value="Genomic_DNA"/>
</dbReference>
<dbReference type="PANTHER" id="PTHR42647:SF6">
    <property type="entry name" value="RING-TYPE DOMAIN-CONTAINING PROTEIN"/>
    <property type="match status" value="1"/>
</dbReference>
<keyword evidence="1" id="KW-0479">Metal-binding</keyword>
<evidence type="ECO:0000256" key="3">
    <source>
        <dbReference type="ARBA" id="ARBA00022833"/>
    </source>
</evidence>
<gene>
    <name evidence="4" type="ORF">QJS10_CPB11g02014</name>
</gene>
<sequence length="183" mass="21691">MAVQDDTETLSLPFFNPHECVDFMEFFNGSLQYKQQPKQQQILNALSQEFVDFMEFQGFNESLQQQQQQREIDLFLLIENERFRLVLQHLRGQHTSTVLKNIESRVSYILNEKDEEITKANMKMMELVNYVWKLETEKQLWQRMAWEAEAAVVTLNNALQRLLIIKGVSICTPQIEVHTLHKQ</sequence>
<dbReference type="Proteomes" id="UP001180020">
    <property type="component" value="Unassembled WGS sequence"/>
</dbReference>